<dbReference type="AlphaFoldDB" id="A0A9X3YNE1"/>
<evidence type="ECO:0000313" key="4">
    <source>
        <dbReference type="Proteomes" id="UP001139971"/>
    </source>
</evidence>
<dbReference type="RefSeq" id="WP_263541583.1">
    <property type="nucleotide sequence ID" value="NZ_JAOVZO020000018.1"/>
</dbReference>
<feature type="signal peptide" evidence="1">
    <location>
        <begin position="1"/>
        <end position="24"/>
    </location>
</feature>
<dbReference type="Pfam" id="PF05229">
    <property type="entry name" value="SCPU"/>
    <property type="match status" value="1"/>
</dbReference>
<evidence type="ECO:0000256" key="1">
    <source>
        <dbReference type="SAM" id="SignalP"/>
    </source>
</evidence>
<proteinExistence type="predicted"/>
<reference evidence="3" key="1">
    <citation type="submission" date="2023-02" db="EMBL/GenBank/DDBJ databases">
        <title>Tahibacter soli sp. nov. isolated from soil.</title>
        <authorList>
            <person name="Baek J.H."/>
            <person name="Lee J.K."/>
            <person name="Choi D.G."/>
            <person name="Jeon C.O."/>
        </authorList>
    </citation>
    <scope>NUCLEOTIDE SEQUENCE</scope>
    <source>
        <strain evidence="3">BL</strain>
    </source>
</reference>
<comment type="caution">
    <text evidence="3">The sequence shown here is derived from an EMBL/GenBank/DDBJ whole genome shotgun (WGS) entry which is preliminary data.</text>
</comment>
<evidence type="ECO:0000259" key="2">
    <source>
        <dbReference type="Pfam" id="PF05229"/>
    </source>
</evidence>
<dbReference type="PANTHER" id="PTHR37089:SF4">
    <property type="entry name" value="EXPORTED PROTEIN"/>
    <property type="match status" value="1"/>
</dbReference>
<sequence length="161" mass="16465">MKHLRLGALALALSIAVAQPSATAATATTTLPVTATVLATCIVVATPLIFGNYSGAQLDAQAALTVTCTLGTSYNVRLDAGAGTGATVTTRKLSFGVNTLDYTIWRDAARTQNWGVTDGTDTVAGTGAVLPNIHNVYGRIPAGQFSAPGAYLDTVGVTVFY</sequence>
<evidence type="ECO:0000313" key="3">
    <source>
        <dbReference type="EMBL" id="MDC8013938.1"/>
    </source>
</evidence>
<dbReference type="Proteomes" id="UP001139971">
    <property type="component" value="Unassembled WGS sequence"/>
</dbReference>
<accession>A0A9X3YNE1</accession>
<organism evidence="3 4">
    <name type="scientific">Tahibacter soli</name>
    <dbReference type="NCBI Taxonomy" id="2983605"/>
    <lineage>
        <taxon>Bacteria</taxon>
        <taxon>Pseudomonadati</taxon>
        <taxon>Pseudomonadota</taxon>
        <taxon>Gammaproteobacteria</taxon>
        <taxon>Lysobacterales</taxon>
        <taxon>Rhodanobacteraceae</taxon>
        <taxon>Tahibacter</taxon>
    </lineage>
</organism>
<dbReference type="InterPro" id="IPR053167">
    <property type="entry name" value="Spore_coat_component"/>
</dbReference>
<keyword evidence="4" id="KW-1185">Reference proteome</keyword>
<gene>
    <name evidence="3" type="ORF">OD750_015445</name>
</gene>
<dbReference type="EMBL" id="JAOVZO020000018">
    <property type="protein sequence ID" value="MDC8013938.1"/>
    <property type="molecule type" value="Genomic_DNA"/>
</dbReference>
<feature type="chain" id="PRO_5040730578" evidence="1">
    <location>
        <begin position="25"/>
        <end position="161"/>
    </location>
</feature>
<keyword evidence="1" id="KW-0732">Signal</keyword>
<dbReference type="InterPro" id="IPR007893">
    <property type="entry name" value="Spore_coat_U/FanG"/>
</dbReference>
<name>A0A9X3YNE1_9GAMM</name>
<protein>
    <submittedName>
        <fullName evidence="3">Spore coat U domain-containing protein</fullName>
    </submittedName>
</protein>
<dbReference type="SMART" id="SM00972">
    <property type="entry name" value="SCPU"/>
    <property type="match status" value="1"/>
</dbReference>
<feature type="domain" description="Spore coat protein U/FanG" evidence="2">
    <location>
        <begin position="28"/>
        <end position="158"/>
    </location>
</feature>
<dbReference type="PANTHER" id="PTHR37089">
    <property type="entry name" value="PROTEIN U-RELATED"/>
    <property type="match status" value="1"/>
</dbReference>